<proteinExistence type="predicted"/>
<dbReference type="PANTHER" id="PTHR22911">
    <property type="entry name" value="ACYL-MALONYL CONDENSING ENZYME-RELATED"/>
    <property type="match status" value="1"/>
</dbReference>
<name>A0ABQ3D5R6_9RHOB</name>
<accession>A0ABQ3D5R6</accession>
<dbReference type="SUPFAM" id="SSF103481">
    <property type="entry name" value="Multidrug resistance efflux transporter EmrE"/>
    <property type="match status" value="2"/>
</dbReference>
<feature type="transmembrane region" description="Helical" evidence="1">
    <location>
        <begin position="231"/>
        <end position="247"/>
    </location>
</feature>
<feature type="domain" description="EamA" evidence="2">
    <location>
        <begin position="139"/>
        <end position="263"/>
    </location>
</feature>
<feature type="transmembrane region" description="Helical" evidence="1">
    <location>
        <begin position="253"/>
        <end position="271"/>
    </location>
</feature>
<dbReference type="Gene3D" id="1.10.3730.20">
    <property type="match status" value="1"/>
</dbReference>
<evidence type="ECO:0000313" key="4">
    <source>
        <dbReference type="Proteomes" id="UP000634455"/>
    </source>
</evidence>
<evidence type="ECO:0000256" key="1">
    <source>
        <dbReference type="SAM" id="Phobius"/>
    </source>
</evidence>
<feature type="transmembrane region" description="Helical" evidence="1">
    <location>
        <begin position="136"/>
        <end position="155"/>
    </location>
</feature>
<keyword evidence="4" id="KW-1185">Reference proteome</keyword>
<dbReference type="EMBL" id="BMZF01000009">
    <property type="protein sequence ID" value="GHA59297.1"/>
    <property type="molecule type" value="Genomic_DNA"/>
</dbReference>
<feature type="transmembrane region" description="Helical" evidence="1">
    <location>
        <begin position="90"/>
        <end position="107"/>
    </location>
</feature>
<feature type="transmembrane region" description="Helical" evidence="1">
    <location>
        <begin position="167"/>
        <end position="187"/>
    </location>
</feature>
<dbReference type="Pfam" id="PF00892">
    <property type="entry name" value="EamA"/>
    <property type="match status" value="2"/>
</dbReference>
<comment type="caution">
    <text evidence="3">The sequence shown here is derived from an EMBL/GenBank/DDBJ whole genome shotgun (WGS) entry which is preliminary data.</text>
</comment>
<feature type="transmembrane region" description="Helical" evidence="1">
    <location>
        <begin position="114"/>
        <end position="130"/>
    </location>
</feature>
<dbReference type="InterPro" id="IPR037185">
    <property type="entry name" value="EmrE-like"/>
</dbReference>
<gene>
    <name evidence="3" type="ORF">GCM10008927_26030</name>
</gene>
<keyword evidence="1" id="KW-0472">Membrane</keyword>
<keyword evidence="1" id="KW-0812">Transmembrane</keyword>
<feature type="transmembrane region" description="Helical" evidence="1">
    <location>
        <begin position="24"/>
        <end position="44"/>
    </location>
</feature>
<dbReference type="Proteomes" id="UP000634455">
    <property type="component" value="Unassembled WGS sequence"/>
</dbReference>
<feature type="transmembrane region" description="Helical" evidence="1">
    <location>
        <begin position="65"/>
        <end position="84"/>
    </location>
</feature>
<evidence type="ECO:0000313" key="3">
    <source>
        <dbReference type="EMBL" id="GHA59297.1"/>
    </source>
</evidence>
<sequence>MAGSMAGFAFNDAAIKLGAADIGIYQAIFVRGVFASLLIGLFAWRMGAFKILPNSTDLRWIALRTLTELGATFCFLTALLHMPIANVTAILQALPLTVSLAAVWLLNETIGWRRAGAIFIGLVGVMLIIKPGTEGFNSYAILAMVAVVFITFRDLIVRQFSDQVSTLFVSFVTAIAITFAGAIALIITHSWQPMTSQTLLLLMLASVLIFVGYYCSVAAMRFGEVAIVAPFRYSIMIWAILLGWIIWDETPDYLTLIGMVIVVSMGVYTFWRERGRL</sequence>
<organism evidence="3 4">
    <name type="scientific">Paramylibacter ulvae</name>
    <dbReference type="NCBI Taxonomy" id="1651968"/>
    <lineage>
        <taxon>Bacteria</taxon>
        <taxon>Pseudomonadati</taxon>
        <taxon>Pseudomonadota</taxon>
        <taxon>Alphaproteobacteria</taxon>
        <taxon>Rhodobacterales</taxon>
        <taxon>Paracoccaceae</taxon>
        <taxon>Paramylibacter</taxon>
    </lineage>
</organism>
<feature type="transmembrane region" description="Helical" evidence="1">
    <location>
        <begin position="199"/>
        <end position="219"/>
    </location>
</feature>
<keyword evidence="1" id="KW-1133">Transmembrane helix</keyword>
<reference evidence="4" key="1">
    <citation type="journal article" date="2019" name="Int. J. Syst. Evol. Microbiol.">
        <title>The Global Catalogue of Microorganisms (GCM) 10K type strain sequencing project: providing services to taxonomists for standard genome sequencing and annotation.</title>
        <authorList>
            <consortium name="The Broad Institute Genomics Platform"/>
            <consortium name="The Broad Institute Genome Sequencing Center for Infectious Disease"/>
            <person name="Wu L."/>
            <person name="Ma J."/>
        </authorList>
    </citation>
    <scope>NUCLEOTIDE SEQUENCE [LARGE SCALE GENOMIC DNA]</scope>
    <source>
        <strain evidence="4">KCTC 32465</strain>
    </source>
</reference>
<dbReference type="InterPro" id="IPR000620">
    <property type="entry name" value="EamA_dom"/>
</dbReference>
<protein>
    <submittedName>
        <fullName evidence="3">Membrane protein</fullName>
    </submittedName>
</protein>
<dbReference type="PANTHER" id="PTHR22911:SF135">
    <property type="entry name" value="BLR4310 PROTEIN"/>
    <property type="match status" value="1"/>
</dbReference>
<feature type="domain" description="EamA" evidence="2">
    <location>
        <begin position="3"/>
        <end position="129"/>
    </location>
</feature>
<evidence type="ECO:0000259" key="2">
    <source>
        <dbReference type="Pfam" id="PF00892"/>
    </source>
</evidence>